<evidence type="ECO:0000256" key="1">
    <source>
        <dbReference type="SAM" id="Phobius"/>
    </source>
</evidence>
<organism evidence="2 3">
    <name type="scientific">Cinara cedri</name>
    <dbReference type="NCBI Taxonomy" id="506608"/>
    <lineage>
        <taxon>Eukaryota</taxon>
        <taxon>Metazoa</taxon>
        <taxon>Ecdysozoa</taxon>
        <taxon>Arthropoda</taxon>
        <taxon>Hexapoda</taxon>
        <taxon>Insecta</taxon>
        <taxon>Pterygota</taxon>
        <taxon>Neoptera</taxon>
        <taxon>Paraneoptera</taxon>
        <taxon>Hemiptera</taxon>
        <taxon>Sternorrhyncha</taxon>
        <taxon>Aphidomorpha</taxon>
        <taxon>Aphidoidea</taxon>
        <taxon>Aphididae</taxon>
        <taxon>Lachninae</taxon>
        <taxon>Cinara</taxon>
    </lineage>
</organism>
<keyword evidence="1" id="KW-0812">Transmembrane</keyword>
<keyword evidence="1" id="KW-1133">Transmembrane helix</keyword>
<protein>
    <submittedName>
        <fullName evidence="2">Uncharacterized protein</fullName>
    </submittedName>
</protein>
<sequence>MGVITAYRDSSDMAHNALSRGLYRFTYLASFVVTAISYYQREIHITMRGIIFFVMTICIVNNYCDCVKTISWEASIGIKDGDKLAKDCEKPMNEYCSNQVEEAFQHVLSVCPTYNNIKNCSHDCVKAFFVFHCNWLEAQEIKRRTKFWQDIYDSMLLIPWIR</sequence>
<accession>A0A5E4N2I3</accession>
<keyword evidence="3" id="KW-1185">Reference proteome</keyword>
<proteinExistence type="predicted"/>
<gene>
    <name evidence="2" type="ORF">CINCED_3A016362</name>
</gene>
<evidence type="ECO:0000313" key="2">
    <source>
        <dbReference type="EMBL" id="VVC38850.1"/>
    </source>
</evidence>
<feature type="transmembrane region" description="Helical" evidence="1">
    <location>
        <begin position="21"/>
        <end position="39"/>
    </location>
</feature>
<reference evidence="2 3" key="1">
    <citation type="submission" date="2019-08" db="EMBL/GenBank/DDBJ databases">
        <authorList>
            <person name="Alioto T."/>
            <person name="Alioto T."/>
            <person name="Gomez Garrido J."/>
        </authorList>
    </citation>
    <scope>NUCLEOTIDE SEQUENCE [LARGE SCALE GENOMIC DNA]</scope>
</reference>
<keyword evidence="1" id="KW-0472">Membrane</keyword>
<dbReference type="EMBL" id="CABPRJ010001508">
    <property type="protein sequence ID" value="VVC38850.1"/>
    <property type="molecule type" value="Genomic_DNA"/>
</dbReference>
<feature type="transmembrane region" description="Helical" evidence="1">
    <location>
        <begin position="45"/>
        <end position="64"/>
    </location>
</feature>
<dbReference type="AlphaFoldDB" id="A0A5E4N2I3"/>
<evidence type="ECO:0000313" key="3">
    <source>
        <dbReference type="Proteomes" id="UP000325440"/>
    </source>
</evidence>
<name>A0A5E4N2I3_9HEMI</name>
<dbReference type="Proteomes" id="UP000325440">
    <property type="component" value="Unassembled WGS sequence"/>
</dbReference>